<evidence type="ECO:0000256" key="7">
    <source>
        <dbReference type="ARBA" id="ARBA00022795"/>
    </source>
</evidence>
<comment type="subcellular location">
    <subcellularLocation>
        <location evidence="1">Cell membrane</location>
        <topology evidence="1">Multi-pass membrane protein</topology>
    </subcellularLocation>
</comment>
<dbReference type="Gene3D" id="3.40.1690.10">
    <property type="entry name" value="secretion proteins EscU"/>
    <property type="match status" value="1"/>
</dbReference>
<dbReference type="Pfam" id="PF01312">
    <property type="entry name" value="Bac_export_2"/>
    <property type="match status" value="1"/>
</dbReference>
<keyword evidence="9 12" id="KW-1133">Transmembrane helix</keyword>
<feature type="region of interest" description="Disordered" evidence="13">
    <location>
        <begin position="1"/>
        <end position="25"/>
    </location>
</feature>
<dbReference type="InterPro" id="IPR029025">
    <property type="entry name" value="T3SS_substrate_exporter_C"/>
</dbReference>
<evidence type="ECO:0000313" key="14">
    <source>
        <dbReference type="EMBL" id="KUK83303.1"/>
    </source>
</evidence>
<evidence type="ECO:0000256" key="3">
    <source>
        <dbReference type="ARBA" id="ARBA00021622"/>
    </source>
</evidence>
<keyword evidence="11 12" id="KW-1006">Bacterial flagellum protein export</keyword>
<keyword evidence="7 12" id="KW-1005">Bacterial flagellum biogenesis</keyword>
<dbReference type="GO" id="GO:0009306">
    <property type="term" value="P:protein secretion"/>
    <property type="evidence" value="ECO:0007669"/>
    <property type="project" value="InterPro"/>
</dbReference>
<evidence type="ECO:0000256" key="11">
    <source>
        <dbReference type="ARBA" id="ARBA00023225"/>
    </source>
</evidence>
<dbReference type="PANTHER" id="PTHR30531:SF12">
    <property type="entry name" value="FLAGELLAR BIOSYNTHETIC PROTEIN FLHB"/>
    <property type="match status" value="1"/>
</dbReference>
<dbReference type="EMBL" id="LGGS01000037">
    <property type="protein sequence ID" value="KUK83303.1"/>
    <property type="molecule type" value="Genomic_DNA"/>
</dbReference>
<dbReference type="SUPFAM" id="SSF160544">
    <property type="entry name" value="EscU C-terminal domain-like"/>
    <property type="match status" value="1"/>
</dbReference>
<name>A0A101HUL7_9FIRM</name>
<dbReference type="GO" id="GO:0005886">
    <property type="term" value="C:plasma membrane"/>
    <property type="evidence" value="ECO:0007669"/>
    <property type="project" value="UniProtKB-SubCell"/>
</dbReference>
<evidence type="ECO:0000256" key="10">
    <source>
        <dbReference type="ARBA" id="ARBA00023136"/>
    </source>
</evidence>
<dbReference type="PANTHER" id="PTHR30531">
    <property type="entry name" value="FLAGELLAR BIOSYNTHETIC PROTEIN FLHB"/>
    <property type="match status" value="1"/>
</dbReference>
<comment type="similarity">
    <text evidence="2 12">Belongs to the type III secretion exporter family.</text>
</comment>
<dbReference type="InterPro" id="IPR006136">
    <property type="entry name" value="FlhB"/>
</dbReference>
<keyword evidence="4 12" id="KW-0813">Transport</keyword>
<dbReference type="Proteomes" id="UP000054705">
    <property type="component" value="Unassembled WGS sequence"/>
</dbReference>
<keyword evidence="10 12" id="KW-0472">Membrane</keyword>
<evidence type="ECO:0000256" key="6">
    <source>
        <dbReference type="ARBA" id="ARBA00022692"/>
    </source>
</evidence>
<dbReference type="Gene3D" id="6.10.250.2080">
    <property type="match status" value="1"/>
</dbReference>
<dbReference type="PRINTS" id="PR00950">
    <property type="entry name" value="TYPE3IMSPROT"/>
</dbReference>
<keyword evidence="14" id="KW-0282">Flagellum</keyword>
<dbReference type="NCBIfam" id="TIGR00328">
    <property type="entry name" value="flhB"/>
    <property type="match status" value="1"/>
</dbReference>
<dbReference type="AlphaFoldDB" id="A0A101HUL7"/>
<comment type="function">
    <text evidence="12">Required for formation of the rod structure in the basal body of the flagellar apparatus. Together with FliI and FliH, may constitute the export apparatus of flagellin.</text>
</comment>
<evidence type="ECO:0000256" key="2">
    <source>
        <dbReference type="ARBA" id="ARBA00010690"/>
    </source>
</evidence>
<protein>
    <recommendedName>
        <fullName evidence="3 12">Flagellar biosynthetic protein FlhB</fullName>
    </recommendedName>
</protein>
<dbReference type="GO" id="GO:0044780">
    <property type="term" value="P:bacterial-type flagellum assembly"/>
    <property type="evidence" value="ECO:0007669"/>
    <property type="project" value="InterPro"/>
</dbReference>
<gene>
    <name evidence="12" type="primary">flhB</name>
    <name evidence="14" type="ORF">XD97_0216</name>
</gene>
<accession>A0A101HUL7</accession>
<feature type="transmembrane region" description="Helical" evidence="12">
    <location>
        <begin position="91"/>
        <end position="115"/>
    </location>
</feature>
<keyword evidence="14" id="KW-0966">Cell projection</keyword>
<keyword evidence="8 12" id="KW-0653">Protein transport</keyword>
<evidence type="ECO:0000256" key="1">
    <source>
        <dbReference type="ARBA" id="ARBA00004651"/>
    </source>
</evidence>
<dbReference type="InterPro" id="IPR006135">
    <property type="entry name" value="T3SS_substrate_exporter"/>
</dbReference>
<evidence type="ECO:0000313" key="15">
    <source>
        <dbReference type="Proteomes" id="UP000054705"/>
    </source>
</evidence>
<comment type="caution">
    <text evidence="14">The sequence shown here is derived from an EMBL/GenBank/DDBJ whole genome shotgun (WGS) entry which is preliminary data.</text>
</comment>
<keyword evidence="6 12" id="KW-0812">Transmembrane</keyword>
<evidence type="ECO:0000256" key="13">
    <source>
        <dbReference type="SAM" id="MobiDB-lite"/>
    </source>
</evidence>
<dbReference type="PATRIC" id="fig|110500.4.peg.469"/>
<evidence type="ECO:0000256" key="8">
    <source>
        <dbReference type="ARBA" id="ARBA00022927"/>
    </source>
</evidence>
<comment type="caution">
    <text evidence="12">Lacks conserved residue(s) required for the propagation of feature annotation.</text>
</comment>
<sequence>MAGSAQDKTEQATPRRIQEARRKGQVARSTDLNGALCLLAMVALSYASKDQFIVDLQRYLAGYFSQVGHFYVSERSPVVALNDAARFALKLLVPFFGVALLAAMASNLAQVGFLFSTEALRLKGENLNPLNGLKRMFSTRSLVELAKSVLKVVIIGGVTYYLIRTNLEVLLLVLNRTPGGIYRDVLNFILKVALWGALAYLVLALLDYMYQRYDYKKNLMMSKQKVKEEFKQTEGDPHVKSKQKEIFRSMSLNKIISEVPEATVVVTNPTRLAVALQYRKGEMPAPRVTAKGAGRLAAKIRNVARENKVPVIEDQELARFLYRNVEVDREIPLEVYQAVAEVLALVYRLKAKENYRRI</sequence>
<reference evidence="15" key="1">
    <citation type="journal article" date="2015" name="MBio">
        <title>Genome-Resolved Metagenomic Analysis Reveals Roles for Candidate Phyla and Other Microbial Community Members in Biogeochemical Transformations in Oil Reservoirs.</title>
        <authorList>
            <person name="Hu P."/>
            <person name="Tom L."/>
            <person name="Singh A."/>
            <person name="Thomas B.C."/>
            <person name="Baker B.J."/>
            <person name="Piceno Y.M."/>
            <person name="Andersen G.L."/>
            <person name="Banfield J.F."/>
        </authorList>
    </citation>
    <scope>NUCLEOTIDE SEQUENCE [LARGE SCALE GENOMIC DNA]</scope>
</reference>
<evidence type="ECO:0000256" key="9">
    <source>
        <dbReference type="ARBA" id="ARBA00022989"/>
    </source>
</evidence>
<evidence type="ECO:0000256" key="4">
    <source>
        <dbReference type="ARBA" id="ARBA00022448"/>
    </source>
</evidence>
<evidence type="ECO:0000256" key="5">
    <source>
        <dbReference type="ARBA" id="ARBA00022475"/>
    </source>
</evidence>
<organism evidence="14 15">
    <name type="scientific">Pelotomaculum thermopropionicum</name>
    <dbReference type="NCBI Taxonomy" id="110500"/>
    <lineage>
        <taxon>Bacteria</taxon>
        <taxon>Bacillati</taxon>
        <taxon>Bacillota</taxon>
        <taxon>Clostridia</taxon>
        <taxon>Eubacteriales</taxon>
        <taxon>Desulfotomaculaceae</taxon>
        <taxon>Pelotomaculum</taxon>
    </lineage>
</organism>
<keyword evidence="14" id="KW-0969">Cilium</keyword>
<proteinExistence type="inferred from homology"/>
<feature type="transmembrane region" description="Helical" evidence="12">
    <location>
        <begin position="188"/>
        <end position="210"/>
    </location>
</feature>
<evidence type="ECO:0000256" key="12">
    <source>
        <dbReference type="RuleBase" id="RU364091"/>
    </source>
</evidence>
<keyword evidence="5 12" id="KW-1003">Cell membrane</keyword>